<feature type="domain" description="Ferritin/DPS" evidence="3">
    <location>
        <begin position="17"/>
        <end position="152"/>
    </location>
</feature>
<comment type="caution">
    <text evidence="4">The sequence shown here is derived from an EMBL/GenBank/DDBJ whole genome shotgun (WGS) entry which is preliminary data.</text>
</comment>
<keyword evidence="5" id="KW-1185">Reference proteome</keyword>
<dbReference type="Gene3D" id="1.20.1260.10">
    <property type="match status" value="1"/>
</dbReference>
<dbReference type="CDD" id="cd01043">
    <property type="entry name" value="DPS"/>
    <property type="match status" value="1"/>
</dbReference>
<dbReference type="InterPro" id="IPR002177">
    <property type="entry name" value="DPS_DNA-bd"/>
</dbReference>
<dbReference type="PIRSF" id="PIRSF005900">
    <property type="entry name" value="Dps"/>
    <property type="match status" value="1"/>
</dbReference>
<dbReference type="PROSITE" id="PS00818">
    <property type="entry name" value="DPS_1"/>
    <property type="match status" value="1"/>
</dbReference>
<dbReference type="PANTHER" id="PTHR42932:SF2">
    <property type="entry name" value="DNA PROTECTION DURING STARVATION PROTEIN 1"/>
    <property type="match status" value="1"/>
</dbReference>
<dbReference type="InterPro" id="IPR008331">
    <property type="entry name" value="Ferritin_DPS_dom"/>
</dbReference>
<organism evidence="4 5">
    <name type="scientific">Nocardioides guangzhouensis</name>
    <dbReference type="NCBI Taxonomy" id="2497878"/>
    <lineage>
        <taxon>Bacteria</taxon>
        <taxon>Bacillati</taxon>
        <taxon>Actinomycetota</taxon>
        <taxon>Actinomycetes</taxon>
        <taxon>Propionibacteriales</taxon>
        <taxon>Nocardioidaceae</taxon>
        <taxon>Nocardioides</taxon>
    </lineage>
</organism>
<dbReference type="InterPro" id="IPR009078">
    <property type="entry name" value="Ferritin-like_SF"/>
</dbReference>
<dbReference type="Proteomes" id="UP000295198">
    <property type="component" value="Unassembled WGS sequence"/>
</dbReference>
<sequence>MTTRLDTRPDIHRVEADLQDTLVELTDLAMQAKQAHWNVTGPRFLPLHAQLDKLATGLRTAADEVAERAAALGYAPDGRSDTVARESPLLVIPAGALTDQGVVKIMVRALDVVAKRVSMRVQHLEQLDPVSQDLLITVAHDLEKQRWLFDAQQS</sequence>
<evidence type="ECO:0000259" key="3">
    <source>
        <dbReference type="Pfam" id="PF00210"/>
    </source>
</evidence>
<dbReference type="SUPFAM" id="SSF47240">
    <property type="entry name" value="Ferritin-like"/>
    <property type="match status" value="1"/>
</dbReference>
<dbReference type="GO" id="GO:0008199">
    <property type="term" value="F:ferric iron binding"/>
    <property type="evidence" value="ECO:0007669"/>
    <property type="project" value="InterPro"/>
</dbReference>
<name>A0A4Q4ZB31_9ACTN</name>
<dbReference type="PRINTS" id="PR01346">
    <property type="entry name" value="HELNAPAPROT"/>
</dbReference>
<comment type="similarity">
    <text evidence="1 2">Belongs to the Dps family.</text>
</comment>
<dbReference type="InterPro" id="IPR012347">
    <property type="entry name" value="Ferritin-like"/>
</dbReference>
<dbReference type="InterPro" id="IPR023188">
    <property type="entry name" value="DPS_DNA-bd_CS"/>
</dbReference>
<accession>A0A4Q4ZB31</accession>
<dbReference type="Pfam" id="PF00210">
    <property type="entry name" value="Ferritin"/>
    <property type="match status" value="1"/>
</dbReference>
<dbReference type="EMBL" id="SDKM01000023">
    <property type="protein sequence ID" value="RYP84446.1"/>
    <property type="molecule type" value="Genomic_DNA"/>
</dbReference>
<protein>
    <submittedName>
        <fullName evidence="4">DNA starvation/stationary phase protection protein</fullName>
    </submittedName>
</protein>
<dbReference type="OrthoDB" id="9797687at2"/>
<evidence type="ECO:0000256" key="1">
    <source>
        <dbReference type="ARBA" id="ARBA00009497"/>
    </source>
</evidence>
<evidence type="ECO:0000313" key="4">
    <source>
        <dbReference type="EMBL" id="RYP84446.1"/>
    </source>
</evidence>
<reference evidence="4 5" key="1">
    <citation type="submission" date="2019-01" db="EMBL/GenBank/DDBJ databases">
        <title>Nocardioides guangzhouensis sp. nov., an actinobacterium isolated from soil.</title>
        <authorList>
            <person name="Fu Y."/>
            <person name="Cai Y."/>
            <person name="Lin Z."/>
            <person name="Chen P."/>
        </authorList>
    </citation>
    <scope>NUCLEOTIDE SEQUENCE [LARGE SCALE GENOMIC DNA]</scope>
    <source>
        <strain evidence="4 5">130</strain>
    </source>
</reference>
<dbReference type="PANTHER" id="PTHR42932">
    <property type="entry name" value="GENERAL STRESS PROTEIN 20U"/>
    <property type="match status" value="1"/>
</dbReference>
<dbReference type="RefSeq" id="WP_134718922.1">
    <property type="nucleotide sequence ID" value="NZ_SDKM01000023.1"/>
</dbReference>
<dbReference type="GO" id="GO:0016722">
    <property type="term" value="F:oxidoreductase activity, acting on metal ions"/>
    <property type="evidence" value="ECO:0007669"/>
    <property type="project" value="InterPro"/>
</dbReference>
<proteinExistence type="inferred from homology"/>
<evidence type="ECO:0000313" key="5">
    <source>
        <dbReference type="Proteomes" id="UP000295198"/>
    </source>
</evidence>
<gene>
    <name evidence="4" type="ORF">EKO23_15600</name>
</gene>
<dbReference type="AlphaFoldDB" id="A0A4Q4ZB31"/>
<evidence type="ECO:0000256" key="2">
    <source>
        <dbReference type="RuleBase" id="RU003875"/>
    </source>
</evidence>